<dbReference type="Pfam" id="PF25675">
    <property type="entry name" value="Phage_nozzle"/>
    <property type="match status" value="1"/>
</dbReference>
<comment type="caution">
    <text evidence="1">The sequence shown here is derived from an EMBL/GenBank/DDBJ whole genome shotgun (WGS) entry which is preliminary data.</text>
</comment>
<dbReference type="InterPro" id="IPR058003">
    <property type="entry name" value="Phage_gp12"/>
</dbReference>
<evidence type="ECO:0000313" key="2">
    <source>
        <dbReference type="Proteomes" id="UP000245461"/>
    </source>
</evidence>
<dbReference type="AlphaFoldDB" id="A0A317EHS6"/>
<dbReference type="Proteomes" id="UP000245461">
    <property type="component" value="Unassembled WGS sequence"/>
</dbReference>
<accession>A0A317EHS6</accession>
<sequence>MRTRPILTAFNGGEASPLMGARTDFAKYPTLCRRLENFIPLVQGAVTRRPGTGFVRKAKGKCWLVPFEYSVDQAYMLEAGDSYLRIHLNHGTLLDGAAPLELVTPWTLPLSTDGDGACRLRHVQSRDVMYWACAGVPQQKLSRLGATNWTLERLKTRNGPFKDLNDDKAVTVYASAASGSITLTASADIFLPGHVGALFFIEMKDGGGLLPWEPGQVIAVDDLRRSDGKIYRCTAVEDVSGAAEVTGTVKPVHTYGRVWDGHNITGDDQDNGAEWEFIGCPYGFVEITAVASGTSATATVTGDWDLPPGVVGAGNATWRWAHAAYSDVEGWPEQIAFFRNRLVFARGSRVDCSVAADYQNFASKDYGVLTAEMAVALQIQSQRNNRCQWLAPTGAGLLIGTAGGEFLLSEQTSSEPFGPENAKAAPVTAYGSRGIVPPLVGATSLFIARAGRKLRAAAYSVEADGFTAPDQTWVAEHITASGVIGLAWADQPHALLWGVRVDGQLIAFTFDADQQVYAWSRHPMRGKVEAIGVIPAPQGDADELWLSVAREIDGETVRHIEYLTPTRDATAARDEWWHVDAGLMLRSDVDVTSVTGLDHLEGETVQVAVDGASHPDAVVTAGAIALVTPGRTILAGLPAPAVIEPMTLDVGGGAGTAQTLTQRIAKVSLRLVNTGGLKVGPDTAHLDQAWFREPADIMGAAAGLFTGDYELDFDGPWGAGARFTLVADGVQPCTLVGAVIDITTNG</sequence>
<protein>
    <submittedName>
        <fullName evidence="1">Uncharacterized protein</fullName>
    </submittedName>
</protein>
<reference evidence="1 2" key="1">
    <citation type="submission" date="2018-05" db="EMBL/GenBank/DDBJ databases">
        <title>Zavarzinia sp. HR-AS.</title>
        <authorList>
            <person name="Lee Y."/>
            <person name="Jeon C.O."/>
        </authorList>
    </citation>
    <scope>NUCLEOTIDE SEQUENCE [LARGE SCALE GENOMIC DNA]</scope>
    <source>
        <strain evidence="1 2">HR-AS</strain>
    </source>
</reference>
<dbReference type="OrthoDB" id="5438497at2"/>
<name>A0A317EHS6_9PROT</name>
<evidence type="ECO:0000313" key="1">
    <source>
        <dbReference type="EMBL" id="PWR24983.1"/>
    </source>
</evidence>
<proteinExistence type="predicted"/>
<organism evidence="1 2">
    <name type="scientific">Zavarzinia aquatilis</name>
    <dbReference type="NCBI Taxonomy" id="2211142"/>
    <lineage>
        <taxon>Bacteria</taxon>
        <taxon>Pseudomonadati</taxon>
        <taxon>Pseudomonadota</taxon>
        <taxon>Alphaproteobacteria</taxon>
        <taxon>Rhodospirillales</taxon>
        <taxon>Zavarziniaceae</taxon>
        <taxon>Zavarzinia</taxon>
    </lineage>
</organism>
<keyword evidence="2" id="KW-1185">Reference proteome</keyword>
<dbReference type="RefSeq" id="WP_109902973.1">
    <property type="nucleotide sequence ID" value="NZ_QGLE01000002.1"/>
</dbReference>
<gene>
    <name evidence="1" type="ORF">DKG74_04230</name>
</gene>
<dbReference type="EMBL" id="QGLE01000002">
    <property type="protein sequence ID" value="PWR24983.1"/>
    <property type="molecule type" value="Genomic_DNA"/>
</dbReference>